<evidence type="ECO:0000313" key="3">
    <source>
        <dbReference type="Proteomes" id="UP000231382"/>
    </source>
</evidence>
<reference evidence="3" key="1">
    <citation type="submission" date="2017-09" db="EMBL/GenBank/DDBJ databases">
        <title>Depth-based differentiation of microbial function through sediment-hosted aquifers and enrichment of novel symbionts in the deep terrestrial subsurface.</title>
        <authorList>
            <person name="Probst A.J."/>
            <person name="Ladd B."/>
            <person name="Jarett J.K."/>
            <person name="Geller-Mcgrath D.E."/>
            <person name="Sieber C.M.K."/>
            <person name="Emerson J.B."/>
            <person name="Anantharaman K."/>
            <person name="Thomas B.C."/>
            <person name="Malmstrom R."/>
            <person name="Stieglmeier M."/>
            <person name="Klingl A."/>
            <person name="Woyke T."/>
            <person name="Ryan C.M."/>
            <person name="Banfield J.F."/>
        </authorList>
    </citation>
    <scope>NUCLEOTIDE SEQUENCE [LARGE SCALE GENOMIC DNA]</scope>
</reference>
<evidence type="ECO:0000256" key="1">
    <source>
        <dbReference type="SAM" id="Phobius"/>
    </source>
</evidence>
<gene>
    <name evidence="2" type="ORF">COT78_03360</name>
</gene>
<dbReference type="SUPFAM" id="SSF53448">
    <property type="entry name" value="Nucleotide-diphospho-sugar transferases"/>
    <property type="match status" value="1"/>
</dbReference>
<dbReference type="PANTHER" id="PTHR36851">
    <property type="entry name" value="UNNAMED PRODUCT"/>
    <property type="match status" value="1"/>
</dbReference>
<feature type="transmembrane region" description="Helical" evidence="1">
    <location>
        <begin position="415"/>
        <end position="437"/>
    </location>
</feature>
<proteinExistence type="predicted"/>
<dbReference type="PANTHER" id="PTHR36851:SF1">
    <property type="entry name" value="GLYCO_TRANS_2-LIKE DOMAIN-CONTAINING PROTEIN"/>
    <property type="match status" value="1"/>
</dbReference>
<name>A0A2H0W5W4_9BACT</name>
<sequence length="509" mass="59449">MNSRWKYKRLFEILPGAFAWILIISPIVLAIISPRVFAVIMIFFMVYWLIKTVIMAYRLIVGYRNFRRDQKINWLDRLKSLDKSFDWQRIYHLVIIPTYKEDISILRASIAAIIHSNYPTDKIICVLGTEERDKEQAQKYSQILEKEFGSKFKHFEATLHPGNIPGEVIGKGGNITYAAKQVLPYFDKNKIPAEDVIVTTMDADHVVDKNYLADLTFKYVIDDDPIHKSFQPLPMFFNNIWDVPMVNRLIATGSSFWQLIVTTRPSRLRNFSAQAQSLEALKRVDFWSTKTIVEDGHQFWRSYYKFNGRHEVVPMYTPIYQDAVLANSFVETMKEQYLQKKRWSWGVSDIPYVMEHTLNDTKIPFFDRWANALILWESHLSWSTNPLIMATSSWIPLVFKANFHSDILSYSFPFIYGRMLMIAWLGMIVTLVISTLLLPPPPHRTKRSFWRIAYDWILTPIVLPLSSILFSSLPAFESQTRLMTGNYLEVFRVTIKSTKRSGVTESTKV</sequence>
<keyword evidence="1" id="KW-1133">Transmembrane helix</keyword>
<feature type="transmembrane region" description="Helical" evidence="1">
    <location>
        <begin position="12"/>
        <end position="32"/>
    </location>
</feature>
<feature type="transmembrane region" description="Helical" evidence="1">
    <location>
        <begin position="457"/>
        <end position="476"/>
    </location>
</feature>
<feature type="transmembrane region" description="Helical" evidence="1">
    <location>
        <begin position="38"/>
        <end position="61"/>
    </location>
</feature>
<accession>A0A2H0W5W4</accession>
<comment type="caution">
    <text evidence="2">The sequence shown here is derived from an EMBL/GenBank/DDBJ whole genome shotgun (WGS) entry which is preliminary data.</text>
</comment>
<organism evidence="2 3">
    <name type="scientific">Candidatus Berkelbacteria bacterium CG10_big_fil_rev_8_21_14_0_10_43_13</name>
    <dbReference type="NCBI Taxonomy" id="1974514"/>
    <lineage>
        <taxon>Bacteria</taxon>
        <taxon>Candidatus Berkelbacteria</taxon>
    </lineage>
</organism>
<dbReference type="InterPro" id="IPR029044">
    <property type="entry name" value="Nucleotide-diphossugar_trans"/>
</dbReference>
<dbReference type="EMBL" id="PEZW01000021">
    <property type="protein sequence ID" value="PIS07483.1"/>
    <property type="molecule type" value="Genomic_DNA"/>
</dbReference>
<dbReference type="Proteomes" id="UP000231382">
    <property type="component" value="Unassembled WGS sequence"/>
</dbReference>
<dbReference type="AlphaFoldDB" id="A0A2H0W5W4"/>
<keyword evidence="1" id="KW-0812">Transmembrane</keyword>
<dbReference type="Gene3D" id="3.90.550.10">
    <property type="entry name" value="Spore Coat Polysaccharide Biosynthesis Protein SpsA, Chain A"/>
    <property type="match status" value="1"/>
</dbReference>
<evidence type="ECO:0000313" key="2">
    <source>
        <dbReference type="EMBL" id="PIS07483.1"/>
    </source>
</evidence>
<protein>
    <submittedName>
        <fullName evidence="2">Uncharacterized protein</fullName>
    </submittedName>
</protein>
<keyword evidence="1" id="KW-0472">Membrane</keyword>